<keyword evidence="3" id="KW-0732">Signal</keyword>
<proteinExistence type="inferred from homology"/>
<evidence type="ECO:0000313" key="5">
    <source>
        <dbReference type="Proteomes" id="UP001254848"/>
    </source>
</evidence>
<dbReference type="NCBIfam" id="TIGR01256">
    <property type="entry name" value="modA"/>
    <property type="match status" value="1"/>
</dbReference>
<name>A0ABU3NU48_9FIRM</name>
<accession>A0ABU3NU48</accession>
<dbReference type="Proteomes" id="UP001254848">
    <property type="component" value="Unassembled WGS sequence"/>
</dbReference>
<dbReference type="CDD" id="cd13517">
    <property type="entry name" value="PBP2_ModA3_like"/>
    <property type="match status" value="1"/>
</dbReference>
<organism evidence="4 5">
    <name type="scientific">Anaeroselena agilis</name>
    <dbReference type="NCBI Taxonomy" id="3063788"/>
    <lineage>
        <taxon>Bacteria</taxon>
        <taxon>Bacillati</taxon>
        <taxon>Bacillota</taxon>
        <taxon>Negativicutes</taxon>
        <taxon>Acetonemataceae</taxon>
        <taxon>Anaeroselena</taxon>
    </lineage>
</organism>
<dbReference type="Gene3D" id="3.40.190.10">
    <property type="entry name" value="Periplasmic binding protein-like II"/>
    <property type="match status" value="2"/>
</dbReference>
<evidence type="ECO:0000313" key="4">
    <source>
        <dbReference type="EMBL" id="MDT8900344.1"/>
    </source>
</evidence>
<dbReference type="EMBL" id="JAUOZS010000001">
    <property type="protein sequence ID" value="MDT8900344.1"/>
    <property type="molecule type" value="Genomic_DNA"/>
</dbReference>
<dbReference type="RefSeq" id="WP_413778895.1">
    <property type="nucleotide sequence ID" value="NZ_JAUOZS010000001.1"/>
</dbReference>
<evidence type="ECO:0000256" key="2">
    <source>
        <dbReference type="ARBA" id="ARBA00022723"/>
    </source>
</evidence>
<dbReference type="InterPro" id="IPR050682">
    <property type="entry name" value="ModA/WtpA"/>
</dbReference>
<evidence type="ECO:0000256" key="3">
    <source>
        <dbReference type="ARBA" id="ARBA00022729"/>
    </source>
</evidence>
<reference evidence="4 5" key="1">
    <citation type="submission" date="2023-07" db="EMBL/GenBank/DDBJ databases">
        <title>The novel representative of Negativicutes class, Anaeroselena agilis gen. nov. sp. nov.</title>
        <authorList>
            <person name="Prokofeva M.I."/>
            <person name="Elcheninov A.G."/>
            <person name="Klyukina A."/>
            <person name="Kublanov I.V."/>
            <person name="Frolov E.N."/>
            <person name="Podosokorskaya O.A."/>
        </authorList>
    </citation>
    <scope>NUCLEOTIDE SEQUENCE [LARGE SCALE GENOMIC DNA]</scope>
    <source>
        <strain evidence="4 5">4137-cl</strain>
    </source>
</reference>
<dbReference type="InterPro" id="IPR005950">
    <property type="entry name" value="ModA"/>
</dbReference>
<keyword evidence="5" id="KW-1185">Reference proteome</keyword>
<dbReference type="Pfam" id="PF13531">
    <property type="entry name" value="SBP_bac_11"/>
    <property type="match status" value="1"/>
</dbReference>
<comment type="caution">
    <text evidence="4">The sequence shown here is derived from an EMBL/GenBank/DDBJ whole genome shotgun (WGS) entry which is preliminary data.</text>
</comment>
<comment type="similarity">
    <text evidence="1">Belongs to the bacterial solute-binding protein ModA family.</text>
</comment>
<sequence length="304" mass="33590">MIKLKSHWSTIIAAIMMSMALLVMSGCSGGKQSSNPAPNNAPLTGKHLMVFAGAASQPPLELAAKAFEQKTGVKVDTVFGGSGYVLSQMKLGKKGDLYFPGSSDFMETAKRDGVVYPETEQKIVYLVNSINVQKGNPKNIQTLKDLTRPGIRVAIANPEGVCVGLYAVEIIEKTFTPEEKQAFRDNIANYTESCEKTATAVSLKTVDAVIGWSVFQYWDPEKIETIKLKQSETLRIGYIPIAISKYTENRELAQQFIDFLQSEEGKAAFKKYQYFMTPAEAVAYIGEDRPVGGEYTLPKEWLKK</sequence>
<dbReference type="PANTHER" id="PTHR30632">
    <property type="entry name" value="MOLYBDATE-BINDING PERIPLASMIC PROTEIN"/>
    <property type="match status" value="1"/>
</dbReference>
<dbReference type="PANTHER" id="PTHR30632:SF0">
    <property type="entry name" value="SULFATE-BINDING PROTEIN"/>
    <property type="match status" value="1"/>
</dbReference>
<dbReference type="SUPFAM" id="SSF53850">
    <property type="entry name" value="Periplasmic binding protein-like II"/>
    <property type="match status" value="1"/>
</dbReference>
<gene>
    <name evidence="4" type="primary">modA</name>
    <name evidence="4" type="ORF">Q4T40_03700</name>
</gene>
<evidence type="ECO:0000256" key="1">
    <source>
        <dbReference type="ARBA" id="ARBA00009175"/>
    </source>
</evidence>
<dbReference type="PROSITE" id="PS51257">
    <property type="entry name" value="PROKAR_LIPOPROTEIN"/>
    <property type="match status" value="1"/>
</dbReference>
<keyword evidence="2" id="KW-0479">Metal-binding</keyword>
<protein>
    <submittedName>
        <fullName evidence="4">Molybdate ABC transporter substrate-binding protein</fullName>
    </submittedName>
</protein>
<dbReference type="PIRSF" id="PIRSF004846">
    <property type="entry name" value="ModA"/>
    <property type="match status" value="1"/>
</dbReference>